<dbReference type="PANTHER" id="PTHR34501:SF9">
    <property type="entry name" value="MAJOR OUTER MEMBRANE PROTEIN P.IA"/>
    <property type="match status" value="1"/>
</dbReference>
<evidence type="ECO:0000256" key="1">
    <source>
        <dbReference type="ARBA" id="ARBA00004571"/>
    </source>
</evidence>
<keyword evidence="5" id="KW-0812">Transmembrane</keyword>
<evidence type="ECO:0000256" key="3">
    <source>
        <dbReference type="ARBA" id="ARBA00022448"/>
    </source>
</evidence>
<organism evidence="13 14">
    <name type="scientific">Cupriavidus pauculus</name>
    <dbReference type="NCBI Taxonomy" id="82633"/>
    <lineage>
        <taxon>Bacteria</taxon>
        <taxon>Pseudomonadati</taxon>
        <taxon>Pseudomonadota</taxon>
        <taxon>Betaproteobacteria</taxon>
        <taxon>Burkholderiales</taxon>
        <taxon>Burkholderiaceae</taxon>
        <taxon>Cupriavidus</taxon>
    </lineage>
</organism>
<reference evidence="13 14" key="1">
    <citation type="submission" date="2019-09" db="EMBL/GenBank/DDBJ databases">
        <title>FDA dAtabase for Regulatory Grade micrObial Sequences (FDA-ARGOS): Supporting development and validation of Infectious Disease Dx tests.</title>
        <authorList>
            <person name="Sciortino C."/>
            <person name="Tallon L."/>
            <person name="Sadzewicz L."/>
            <person name="Vavikolanu K."/>
            <person name="Mehta A."/>
            <person name="Aluvathingal J."/>
            <person name="Nadendla S."/>
            <person name="Nandy P."/>
            <person name="Geyer C."/>
            <person name="Yan Y."/>
            <person name="Sichtig H."/>
        </authorList>
    </citation>
    <scope>NUCLEOTIDE SEQUENCE [LARGE SCALE GENOMIC DNA]</scope>
    <source>
        <strain evidence="13 14">FDAARGOS_664</strain>
    </source>
</reference>
<evidence type="ECO:0000313" key="14">
    <source>
        <dbReference type="Proteomes" id="UP000322822"/>
    </source>
</evidence>
<dbReference type="InterPro" id="IPR050298">
    <property type="entry name" value="Gram-neg_bact_OMP"/>
</dbReference>
<evidence type="ECO:0000259" key="12">
    <source>
        <dbReference type="Pfam" id="PF13609"/>
    </source>
</evidence>
<evidence type="ECO:0000256" key="8">
    <source>
        <dbReference type="ARBA" id="ARBA00023114"/>
    </source>
</evidence>
<keyword evidence="9" id="KW-0472">Membrane</keyword>
<dbReference type="Pfam" id="PF13609">
    <property type="entry name" value="Porin_4"/>
    <property type="match status" value="1"/>
</dbReference>
<dbReference type="GO" id="GO:0015288">
    <property type="term" value="F:porin activity"/>
    <property type="evidence" value="ECO:0007669"/>
    <property type="project" value="UniProtKB-KW"/>
</dbReference>
<evidence type="ECO:0000256" key="9">
    <source>
        <dbReference type="ARBA" id="ARBA00023136"/>
    </source>
</evidence>
<evidence type="ECO:0000256" key="4">
    <source>
        <dbReference type="ARBA" id="ARBA00022452"/>
    </source>
</evidence>
<keyword evidence="3" id="KW-0813">Transport</keyword>
<sequence length="368" mass="38263">MKLKVLPIAAAALLSTSAFAQSSVTLYGVLDAGIEYRTNTPVGGKSVLGMTSGGLAGSRWGLRGVEDLGGGLKGVFVLESGFDIDTGKSGQNNRLFGRKAYLGLAGNWGQLTLGRQETPAFDFALQFDPMGLANYSLATQDGAFAGRADNAVKYAANFNGLTVSALYSFGANTGGGGWGEVPGKAKLGAETSLGLGYASGPFAVGAVVDQLNVGQPNGTVARMPNSEDMKIRRAALGGSYAIGPVKMYAGYRWAKAYSFATLPGTDGKNASNLYWLGLGYQVTPALSLTGAAYYQDVRGSGSDPWTFVVSGDYAFSKRTDMYWNLSYAMNRERSTMGVAGVGIGGSGYGSAAIGQSQFGSTIGLRHKF</sequence>
<feature type="domain" description="Porin" evidence="12">
    <location>
        <begin position="9"/>
        <end position="331"/>
    </location>
</feature>
<gene>
    <name evidence="13" type="ORF">FOB72_02195</name>
</gene>
<dbReference type="Gene3D" id="2.40.160.10">
    <property type="entry name" value="Porin"/>
    <property type="match status" value="1"/>
</dbReference>
<dbReference type="GO" id="GO:0046930">
    <property type="term" value="C:pore complex"/>
    <property type="evidence" value="ECO:0007669"/>
    <property type="project" value="UniProtKB-KW"/>
</dbReference>
<dbReference type="AlphaFoldDB" id="A0A5P2H0L0"/>
<keyword evidence="6 11" id="KW-0732">Signal</keyword>
<dbReference type="GO" id="GO:0009279">
    <property type="term" value="C:cell outer membrane"/>
    <property type="evidence" value="ECO:0007669"/>
    <property type="project" value="UniProtKB-SubCell"/>
</dbReference>
<keyword evidence="8" id="KW-0626">Porin</keyword>
<dbReference type="OrthoDB" id="8952625at2"/>
<dbReference type="PANTHER" id="PTHR34501">
    <property type="entry name" value="PROTEIN YDDL-RELATED"/>
    <property type="match status" value="1"/>
</dbReference>
<dbReference type="RefSeq" id="WP_150371035.1">
    <property type="nucleotide sequence ID" value="NZ_CP044065.1"/>
</dbReference>
<dbReference type="InterPro" id="IPR033900">
    <property type="entry name" value="Gram_neg_porin_domain"/>
</dbReference>
<dbReference type="SUPFAM" id="SSF56935">
    <property type="entry name" value="Porins"/>
    <property type="match status" value="1"/>
</dbReference>
<feature type="signal peptide" evidence="11">
    <location>
        <begin position="1"/>
        <end position="20"/>
    </location>
</feature>
<evidence type="ECO:0000256" key="11">
    <source>
        <dbReference type="SAM" id="SignalP"/>
    </source>
</evidence>
<comment type="subunit">
    <text evidence="2">Homotrimer.</text>
</comment>
<keyword evidence="10" id="KW-0998">Cell outer membrane</keyword>
<keyword evidence="4" id="KW-1134">Transmembrane beta strand</keyword>
<evidence type="ECO:0000256" key="7">
    <source>
        <dbReference type="ARBA" id="ARBA00023065"/>
    </source>
</evidence>
<evidence type="ECO:0000256" key="5">
    <source>
        <dbReference type="ARBA" id="ARBA00022692"/>
    </source>
</evidence>
<name>A0A5P2H0L0_9BURK</name>
<dbReference type="InterPro" id="IPR023614">
    <property type="entry name" value="Porin_dom_sf"/>
</dbReference>
<dbReference type="GO" id="GO:0006811">
    <property type="term" value="P:monoatomic ion transport"/>
    <property type="evidence" value="ECO:0007669"/>
    <property type="project" value="UniProtKB-KW"/>
</dbReference>
<evidence type="ECO:0000256" key="6">
    <source>
        <dbReference type="ARBA" id="ARBA00022729"/>
    </source>
</evidence>
<dbReference type="CDD" id="cd00342">
    <property type="entry name" value="gram_neg_porins"/>
    <property type="match status" value="1"/>
</dbReference>
<proteinExistence type="predicted"/>
<evidence type="ECO:0000256" key="2">
    <source>
        <dbReference type="ARBA" id="ARBA00011233"/>
    </source>
</evidence>
<comment type="subcellular location">
    <subcellularLocation>
        <location evidence="1">Cell outer membrane</location>
        <topology evidence="1">Multi-pass membrane protein</topology>
    </subcellularLocation>
</comment>
<dbReference type="Proteomes" id="UP000322822">
    <property type="component" value="Chromosome 1"/>
</dbReference>
<keyword evidence="7" id="KW-0406">Ion transport</keyword>
<evidence type="ECO:0000256" key="10">
    <source>
        <dbReference type="ARBA" id="ARBA00023237"/>
    </source>
</evidence>
<accession>A0A5P2H0L0</accession>
<evidence type="ECO:0000313" key="13">
    <source>
        <dbReference type="EMBL" id="QET00960.1"/>
    </source>
</evidence>
<dbReference type="EMBL" id="CP044065">
    <property type="protein sequence ID" value="QET00960.1"/>
    <property type="molecule type" value="Genomic_DNA"/>
</dbReference>
<protein>
    <submittedName>
        <fullName evidence="13">Porin</fullName>
    </submittedName>
</protein>
<feature type="chain" id="PRO_5024822782" evidence="11">
    <location>
        <begin position="21"/>
        <end position="368"/>
    </location>
</feature>